<name>A0ABD1H6L7_SALDI</name>
<dbReference type="Proteomes" id="UP001567538">
    <property type="component" value="Unassembled WGS sequence"/>
</dbReference>
<organism evidence="3 4">
    <name type="scientific">Salvia divinorum</name>
    <name type="common">Maria pastora</name>
    <name type="synonym">Diviner's sage</name>
    <dbReference type="NCBI Taxonomy" id="28513"/>
    <lineage>
        <taxon>Eukaryota</taxon>
        <taxon>Viridiplantae</taxon>
        <taxon>Streptophyta</taxon>
        <taxon>Embryophyta</taxon>
        <taxon>Tracheophyta</taxon>
        <taxon>Spermatophyta</taxon>
        <taxon>Magnoliopsida</taxon>
        <taxon>eudicotyledons</taxon>
        <taxon>Gunneridae</taxon>
        <taxon>Pentapetalae</taxon>
        <taxon>asterids</taxon>
        <taxon>lamiids</taxon>
        <taxon>Lamiales</taxon>
        <taxon>Lamiaceae</taxon>
        <taxon>Nepetoideae</taxon>
        <taxon>Mentheae</taxon>
        <taxon>Salviinae</taxon>
        <taxon>Salvia</taxon>
        <taxon>Salvia subgen. Calosphace</taxon>
    </lineage>
</organism>
<reference evidence="3 4" key="1">
    <citation type="submission" date="2024-06" db="EMBL/GenBank/DDBJ databases">
        <title>A chromosome level genome sequence of Diviner's sage (Salvia divinorum).</title>
        <authorList>
            <person name="Ford S.A."/>
            <person name="Ro D.-K."/>
            <person name="Ness R.W."/>
            <person name="Phillips M.A."/>
        </authorList>
    </citation>
    <scope>NUCLEOTIDE SEQUENCE [LARGE SCALE GENOMIC DNA]</scope>
    <source>
        <strain evidence="3">SAF-2024a</strain>
        <tissue evidence="3">Leaf</tissue>
    </source>
</reference>
<evidence type="ECO:0000256" key="1">
    <source>
        <dbReference type="SAM" id="MobiDB-lite"/>
    </source>
</evidence>
<dbReference type="EMBL" id="JBEAFC010000007">
    <property type="protein sequence ID" value="KAL1551630.1"/>
    <property type="molecule type" value="Genomic_DNA"/>
</dbReference>
<evidence type="ECO:0000313" key="4">
    <source>
        <dbReference type="Proteomes" id="UP001567538"/>
    </source>
</evidence>
<evidence type="ECO:0000313" key="3">
    <source>
        <dbReference type="EMBL" id="KAL1551630.1"/>
    </source>
</evidence>
<dbReference type="AlphaFoldDB" id="A0ABD1H6L7"/>
<dbReference type="PANTHER" id="PTHR33494">
    <property type="entry name" value="OS02G0793800 PROTEIN"/>
    <property type="match status" value="1"/>
</dbReference>
<feature type="region of interest" description="Disordered" evidence="1">
    <location>
        <begin position="441"/>
        <end position="465"/>
    </location>
</feature>
<accession>A0ABD1H6L7</accession>
<keyword evidence="4" id="KW-1185">Reference proteome</keyword>
<protein>
    <recommendedName>
        <fullName evidence="2">TRF2/HOY1 PH-like domain-containing protein</fullName>
    </recommendedName>
</protein>
<evidence type="ECO:0000259" key="2">
    <source>
        <dbReference type="Pfam" id="PF24818"/>
    </source>
</evidence>
<dbReference type="InterPro" id="IPR057939">
    <property type="entry name" value="TRF2_HOY1_PH"/>
</dbReference>
<comment type="caution">
    <text evidence="3">The sequence shown here is derived from an EMBL/GenBank/DDBJ whole genome shotgun (WGS) entry which is preliminary data.</text>
</comment>
<gene>
    <name evidence="3" type="ORF">AAHA92_19448</name>
</gene>
<dbReference type="Pfam" id="PF24818">
    <property type="entry name" value="PH_TRF2_HOY1"/>
    <property type="match status" value="1"/>
</dbReference>
<proteinExistence type="predicted"/>
<feature type="domain" description="TRF2/HOY1 PH-like" evidence="2">
    <location>
        <begin position="49"/>
        <end position="167"/>
    </location>
</feature>
<dbReference type="PANTHER" id="PTHR33494:SF5">
    <property type="entry name" value="F10A16.6 PROTEIN"/>
    <property type="match status" value="1"/>
</dbReference>
<sequence length="465" mass="51815">MAMPPLGFRSVATEPFRTLVESTLSKSAAVNVEVGSHLDKDKKKASASHFPITTLTVGNWKRESAHRGDLTAKFYYGKKKLVWEFLYGKLKSKMEVSWSDITAIEAVMNPNQPGFLRIELAKPPLFFREIPPQPRKHTTWEKVDDFTGGQAQFCRKHEAKFPPGALDKHYEKLLINDERLAVLSRKPFPTNESVFPLQQQQLLSSVLPLQKIPKQQLLSSVLPLHKIPKPQLSSSVVPLQKIPQHQLSSSVVPLQKIPQHQLFSSVVPLQKIPQHQLSSSVLPLRQFHHSLNSNIIAPSASSNSAMAAWGNHINNKPTYVDIYQYNDMAKPTFMGLSSQNPVAAPASTFIDSSRQNHPVVVPALTYVDGSSSENSSVVTDDHNDIHVDRYRCLPRFMRQGLSEAQYLAQNAANADEEANATSDDEPWSFLDLYIKQSQEYSCNEPVGDGNVNEASSVSPAPPSRP</sequence>